<dbReference type="Pfam" id="PF01352">
    <property type="entry name" value="KRAB"/>
    <property type="match status" value="1"/>
</dbReference>
<proteinExistence type="predicted"/>
<dbReference type="GO" id="GO:0006355">
    <property type="term" value="P:regulation of DNA-templated transcription"/>
    <property type="evidence" value="ECO:0007669"/>
    <property type="project" value="InterPro"/>
</dbReference>
<protein>
    <submittedName>
        <fullName evidence="3">Zinc finger protein 679-like</fullName>
    </submittedName>
</protein>
<dbReference type="PROSITE" id="PS50805">
    <property type="entry name" value="KRAB"/>
    <property type="match status" value="1"/>
</dbReference>
<dbReference type="Gene3D" id="6.10.140.140">
    <property type="match status" value="1"/>
</dbReference>
<dbReference type="CDD" id="cd07765">
    <property type="entry name" value="KRAB_A-box"/>
    <property type="match status" value="1"/>
</dbReference>
<keyword evidence="2" id="KW-1185">Reference proteome</keyword>
<sequence length="164" mass="18880">MDSAMVRELLTFKDVAIEFSPEEWECLYPTQRILYRNVMLENHRSLVFLGLAVSKPDLITCLEQRKNPWDMRRLSMLAKTPAVTSHYTEGLLPEKRIEESLTKKQITENLKIGKTLARRTLAYRDHDGDKSPMENMLAKRKALAYSGHAGGKAPWILFDGLLFL</sequence>
<accession>A0A3Q0EJZ7</accession>
<dbReference type="PANTHER" id="PTHR23232">
    <property type="entry name" value="KRAB DOMAIN C2H2 ZINC FINGER"/>
    <property type="match status" value="1"/>
</dbReference>
<dbReference type="InterPro" id="IPR036051">
    <property type="entry name" value="KRAB_dom_sf"/>
</dbReference>
<dbReference type="AlphaFoldDB" id="A0A3Q0EJZ7"/>
<evidence type="ECO:0000259" key="1">
    <source>
        <dbReference type="PROSITE" id="PS50805"/>
    </source>
</evidence>
<dbReference type="InterPro" id="IPR050169">
    <property type="entry name" value="Krueppel_C2H2_ZnF"/>
</dbReference>
<name>A0A3Q0EJZ7_CARSF</name>
<dbReference type="RefSeq" id="XP_021574615.1">
    <property type="nucleotide sequence ID" value="XM_021718940.1"/>
</dbReference>
<dbReference type="OrthoDB" id="9536971at2759"/>
<dbReference type="PANTHER" id="PTHR23232:SF158">
    <property type="entry name" value="KRAB DOMAIN-CONTAINING PROTEIN 5"/>
    <property type="match status" value="1"/>
</dbReference>
<dbReference type="Proteomes" id="UP000189704">
    <property type="component" value="Unplaced"/>
</dbReference>
<evidence type="ECO:0000313" key="3">
    <source>
        <dbReference type="RefSeq" id="XP_021574615.1"/>
    </source>
</evidence>
<gene>
    <name evidence="3" type="primary">LOC103273400</name>
</gene>
<evidence type="ECO:0000313" key="2">
    <source>
        <dbReference type="Proteomes" id="UP000189704"/>
    </source>
</evidence>
<dbReference type="KEGG" id="csyr:103273400"/>
<reference evidence="3" key="1">
    <citation type="submission" date="2025-08" db="UniProtKB">
        <authorList>
            <consortium name="RefSeq"/>
        </authorList>
    </citation>
    <scope>IDENTIFICATION</scope>
</reference>
<dbReference type="InterPro" id="IPR001909">
    <property type="entry name" value="KRAB"/>
</dbReference>
<dbReference type="GeneID" id="103273400"/>
<dbReference type="SMART" id="SM00349">
    <property type="entry name" value="KRAB"/>
    <property type="match status" value="1"/>
</dbReference>
<dbReference type="SUPFAM" id="SSF109640">
    <property type="entry name" value="KRAB domain (Kruppel-associated box)"/>
    <property type="match status" value="1"/>
</dbReference>
<feature type="domain" description="KRAB" evidence="1">
    <location>
        <begin position="10"/>
        <end position="81"/>
    </location>
</feature>
<organism evidence="2 3">
    <name type="scientific">Carlito syrichta</name>
    <name type="common">Philippine tarsier</name>
    <name type="synonym">Tarsius syrichta</name>
    <dbReference type="NCBI Taxonomy" id="1868482"/>
    <lineage>
        <taxon>Eukaryota</taxon>
        <taxon>Metazoa</taxon>
        <taxon>Chordata</taxon>
        <taxon>Craniata</taxon>
        <taxon>Vertebrata</taxon>
        <taxon>Euteleostomi</taxon>
        <taxon>Mammalia</taxon>
        <taxon>Eutheria</taxon>
        <taxon>Euarchontoglires</taxon>
        <taxon>Primates</taxon>
        <taxon>Haplorrhini</taxon>
        <taxon>Tarsiiformes</taxon>
        <taxon>Tarsiidae</taxon>
        <taxon>Carlito</taxon>
    </lineage>
</organism>